<dbReference type="EMBL" id="CP013652">
    <property type="protein sequence ID" value="ALS25372.1"/>
    <property type="molecule type" value="Genomic_DNA"/>
</dbReference>
<organism evidence="1 2">
    <name type="scientific">Paenibacillus naphthalenovorans</name>
    <dbReference type="NCBI Taxonomy" id="162209"/>
    <lineage>
        <taxon>Bacteria</taxon>
        <taxon>Bacillati</taxon>
        <taxon>Bacillota</taxon>
        <taxon>Bacilli</taxon>
        <taxon>Bacillales</taxon>
        <taxon>Paenibacillaceae</taxon>
        <taxon>Paenibacillus</taxon>
    </lineage>
</organism>
<dbReference type="OrthoDB" id="2677960at2"/>
<keyword evidence="2" id="KW-1185">Reference proteome</keyword>
<gene>
    <name evidence="1" type="ORF">IJ22_51130</name>
</gene>
<reference evidence="2" key="1">
    <citation type="submission" date="2015-12" db="EMBL/GenBank/DDBJ databases">
        <title>Complete genome sequences of two moderately thermophilic Paenibacillus species.</title>
        <authorList>
            <person name="Butler R.III."/>
            <person name="Wang J."/>
            <person name="Stark B.C."/>
            <person name="Pombert J.-F."/>
        </authorList>
    </citation>
    <scope>NUCLEOTIDE SEQUENCE [LARGE SCALE GENOMIC DNA]</scope>
    <source>
        <strain evidence="2">32O-Y</strain>
    </source>
</reference>
<dbReference type="KEGG" id="pnp:IJ22_51130"/>
<proteinExistence type="predicted"/>
<sequence>MDITLKSELGTRAAWKGFSSQTVYIAYRLMILNDESDFFPEQVEDLMVKKNGKISEIVQIKNLSVDLALSHLSPKENDSFFRRCLQLKKSSNKEVVLRIVSFGTIGEEIKVFCESEYSPKLTVATKLLSYGYSNEDVLWIHSHLRVEHVDEKGLLFDIYQMLESRVHTMAAPNVAFDVLINYISNLSRAGTFTSKQIWEQKLDRIAIDFAAASGMERQFGQTIFPIYEYKDVYDYEVLQAEYNAGINALPQHIRANLDFPRKRWIKIIEDALKTSNIVVIRGASGQGKSTIAYRYLLDHYLERDILCIEKVLSEKQAVDICAALQGVARERQSTLAVCLDVEPYDVSWLWVCEQVQAHGTDLKLIVTIREEDFRRAPIDYSKHRFVEVELNLCREEAQEIFNRYPSANFLSFDEAWTSFGEDGPFMEFAYMLHQQGTIRDKLKAQIYRIIQQEVYADDWLQILEVVSYVGKYNLKVSTTILFEKFPCPQRLKMLAIFEKEYLLRVSKDKQYLESLHALRATILFDILRETSLRSEFDNLKLSLQIIEDVPLMLVVEFFYRNGISSNVIKALATLKYNSWSVYAGVLKAVLWGEVYSYYWKNKVIIDKGNELVNNFIMFGITDVTGYLKDIDFSAIWDIYKKSNPSKFQAFKDLMSTLESKTLSYDFLDLFIAKSSSTLPFDTTVRAEDLTAMGYSLFWFAMRKRFLPEQTLERLLPPMCVTNLEDYLNLLVGLSHQNWSSNYNRLRTLAEPILFTQLGIVYCDVSNEVTIYSIYNIFDSGNADFNGPILKIVDVVRKLYPQKQRYNVEIIGQDIIDNINFPDTQKHIPVENLPFVWITQLNRWLQSIDEYIKAPVSWDNVHEEIMQIKVDIISSVDFILRGVDYLYNKKSTKRLLETKTLGSIKRAKEKLTGYTFPTPQCALDQYGIKLNNAIVDRTNGDMQLVSIPPKNKMQFKSLWSSFCNSYLTFLNQMDALLVAKIKRGEVSNEGRLSLINLITAYQEINDLEVRFKAEMSKYGSDFFTIEERNRILLLVAVWSHVYNHPLQKINSLSYDCNLLLSKYRRRFEEFFYNDIFKHESVISGDKNGKTVRILVYAEQVELLCRELFLRFRKRFTGVSTLTLEESILNDYVQSVEIIVSFNGQPLPGGYLIETRNLVIYDEVDKFISMLVPSSNTHGIVLDDSPKTAALKLFADLRALPMLFRHSAQIHSRVSTFNTSESYIESVYESWLSHTANYLVKIFEEMESCIEVIRKMSDNLDIEEYENVILKVLNELKRNASELLIAEENEVHNLVMTLQDTMVKLIDLYPVEYFQ</sequence>
<evidence type="ECO:0000313" key="1">
    <source>
        <dbReference type="EMBL" id="ALS25372.1"/>
    </source>
</evidence>
<dbReference type="Proteomes" id="UP000061660">
    <property type="component" value="Chromosome"/>
</dbReference>
<reference evidence="1 2" key="2">
    <citation type="journal article" date="2016" name="Genome Announc.">
        <title>Complete Genome Sequences of Two Interactive Moderate Thermophiles, Paenibacillus napthalenovorans 32O-Y and Paenibacillus sp. 32O-W.</title>
        <authorList>
            <person name="Butler R.R.III."/>
            <person name="Wang J."/>
            <person name="Stark B.C."/>
            <person name="Pombert J.F."/>
        </authorList>
    </citation>
    <scope>NUCLEOTIDE SEQUENCE [LARGE SCALE GENOMIC DNA]</scope>
    <source>
        <strain evidence="1 2">32O-Y</strain>
    </source>
</reference>
<dbReference type="PATRIC" id="fig|162209.4.peg.5404"/>
<accession>A0A0U2UQL4</accession>
<protein>
    <submittedName>
        <fullName evidence="1">Uncharacterized protein</fullName>
    </submittedName>
</protein>
<name>A0A0U2UQL4_9BACL</name>
<dbReference type="RefSeq" id="WP_062410737.1">
    <property type="nucleotide sequence ID" value="NZ_CP013652.1"/>
</dbReference>
<evidence type="ECO:0000313" key="2">
    <source>
        <dbReference type="Proteomes" id="UP000061660"/>
    </source>
</evidence>